<proteinExistence type="predicted"/>
<organism evidence="1 2">
    <name type="scientific">Paenibacillus sedimenti</name>
    <dbReference type="NCBI Taxonomy" id="2770274"/>
    <lineage>
        <taxon>Bacteria</taxon>
        <taxon>Bacillati</taxon>
        <taxon>Bacillota</taxon>
        <taxon>Bacilli</taxon>
        <taxon>Bacillales</taxon>
        <taxon>Paenibacillaceae</taxon>
        <taxon>Paenibacillus</taxon>
    </lineage>
</organism>
<comment type="caution">
    <text evidence="1">The sequence shown here is derived from an EMBL/GenBank/DDBJ whole genome shotgun (WGS) entry which is preliminary data.</text>
</comment>
<accession>A0A926KPK5</accession>
<evidence type="ECO:0000313" key="1">
    <source>
        <dbReference type="EMBL" id="MBD0379904.1"/>
    </source>
</evidence>
<dbReference type="AlphaFoldDB" id="A0A926KPK5"/>
<reference evidence="1" key="1">
    <citation type="submission" date="2020-09" db="EMBL/GenBank/DDBJ databases">
        <title>Draft Genome Sequence of Paenibacillus sp. WST5.</title>
        <authorList>
            <person name="Bao Z."/>
        </authorList>
    </citation>
    <scope>NUCLEOTIDE SEQUENCE</scope>
    <source>
        <strain evidence="1">WST5</strain>
    </source>
</reference>
<dbReference type="Proteomes" id="UP000650466">
    <property type="component" value="Unassembled WGS sequence"/>
</dbReference>
<sequence>MNAIPFLIQLVNQTAGTLQMMQGPAVCYYMGACICTYPGIQNDVCGLIASSPPSTSSTMVVAIRNPL</sequence>
<gene>
    <name evidence="1" type="ORF">ICC18_07245</name>
</gene>
<keyword evidence="2" id="KW-1185">Reference proteome</keyword>
<dbReference type="EMBL" id="JACVVD010000002">
    <property type="protein sequence ID" value="MBD0379904.1"/>
    <property type="molecule type" value="Genomic_DNA"/>
</dbReference>
<protein>
    <submittedName>
        <fullName evidence="1">Uncharacterized protein</fullName>
    </submittedName>
</protein>
<dbReference type="RefSeq" id="WP_188173684.1">
    <property type="nucleotide sequence ID" value="NZ_JACVVD010000002.1"/>
</dbReference>
<evidence type="ECO:0000313" key="2">
    <source>
        <dbReference type="Proteomes" id="UP000650466"/>
    </source>
</evidence>
<name>A0A926KPK5_9BACL</name>